<gene>
    <name evidence="2" type="ORF">PSON_ATCC_30995.1.T0560124</name>
</gene>
<sequence>MDVLKYHQSNDTKSINYLFVNFPYDLRHIYIFYGLLFFINEKTNQFLFQKYQTKNKCFQTRFICWFHSLIFQLSFLSYQIKIKRIRLQKNFLVLKNNFIAQFIRIIKTKGILIQYRVFPLSLISTPMYGSNYFEANNHFQKYLNIIPYFNNKITNLALSFVINITAKLVFYPLEKLRTKKYNLISQTIKNIFQSNI</sequence>
<proteinExistence type="predicted"/>
<comment type="caution">
    <text evidence="2">The sequence shown here is derived from an EMBL/GenBank/DDBJ whole genome shotgun (WGS) entry which is preliminary data.</text>
</comment>
<organism evidence="2 3">
    <name type="scientific">Paramecium sonneborni</name>
    <dbReference type="NCBI Taxonomy" id="65129"/>
    <lineage>
        <taxon>Eukaryota</taxon>
        <taxon>Sar</taxon>
        <taxon>Alveolata</taxon>
        <taxon>Ciliophora</taxon>
        <taxon>Intramacronucleata</taxon>
        <taxon>Oligohymenophorea</taxon>
        <taxon>Peniculida</taxon>
        <taxon>Parameciidae</taxon>
        <taxon>Paramecium</taxon>
    </lineage>
</organism>
<reference evidence="2" key="1">
    <citation type="submission" date="2021-01" db="EMBL/GenBank/DDBJ databases">
        <authorList>
            <consortium name="Genoscope - CEA"/>
            <person name="William W."/>
        </authorList>
    </citation>
    <scope>NUCLEOTIDE SEQUENCE</scope>
</reference>
<keyword evidence="1" id="KW-0812">Transmembrane</keyword>
<dbReference type="Proteomes" id="UP000692954">
    <property type="component" value="Unassembled WGS sequence"/>
</dbReference>
<dbReference type="EMBL" id="CAJJDN010000056">
    <property type="protein sequence ID" value="CAD8090657.1"/>
    <property type="molecule type" value="Genomic_DNA"/>
</dbReference>
<protein>
    <recommendedName>
        <fullName evidence="4">Transmembrane protein</fullName>
    </recommendedName>
</protein>
<evidence type="ECO:0000313" key="2">
    <source>
        <dbReference type="EMBL" id="CAD8090657.1"/>
    </source>
</evidence>
<keyword evidence="3" id="KW-1185">Reference proteome</keyword>
<evidence type="ECO:0000313" key="3">
    <source>
        <dbReference type="Proteomes" id="UP000692954"/>
    </source>
</evidence>
<dbReference type="OrthoDB" id="270584at2759"/>
<feature type="transmembrane region" description="Helical" evidence="1">
    <location>
        <begin position="15"/>
        <end position="39"/>
    </location>
</feature>
<feature type="transmembrane region" description="Helical" evidence="1">
    <location>
        <begin position="59"/>
        <end position="78"/>
    </location>
</feature>
<evidence type="ECO:0008006" key="4">
    <source>
        <dbReference type="Google" id="ProtNLM"/>
    </source>
</evidence>
<evidence type="ECO:0000256" key="1">
    <source>
        <dbReference type="SAM" id="Phobius"/>
    </source>
</evidence>
<accession>A0A8S1NCB1</accession>
<name>A0A8S1NCB1_9CILI</name>
<keyword evidence="1" id="KW-1133">Transmembrane helix</keyword>
<dbReference type="AlphaFoldDB" id="A0A8S1NCB1"/>
<keyword evidence="1" id="KW-0472">Membrane</keyword>